<dbReference type="EMBL" id="JBEZUR010000024">
    <property type="protein sequence ID" value="MEU3555911.1"/>
    <property type="molecule type" value="Genomic_DNA"/>
</dbReference>
<evidence type="ECO:0000259" key="5">
    <source>
        <dbReference type="SMART" id="SM00062"/>
    </source>
</evidence>
<dbReference type="RefSeq" id="WP_108953092.1">
    <property type="nucleotide sequence ID" value="NZ_BEVZ01000002.1"/>
</dbReference>
<dbReference type="SMART" id="SM00062">
    <property type="entry name" value="PBPb"/>
    <property type="match status" value="1"/>
</dbReference>
<dbReference type="PANTHER" id="PTHR30024:SF47">
    <property type="entry name" value="TAURINE-BINDING PERIPLASMIC PROTEIN"/>
    <property type="match status" value="1"/>
</dbReference>
<reference evidence="6 7" key="1">
    <citation type="submission" date="2024-06" db="EMBL/GenBank/DDBJ databases">
        <title>The Natural Products Discovery Center: Release of the First 8490 Sequenced Strains for Exploring Actinobacteria Biosynthetic Diversity.</title>
        <authorList>
            <person name="Kalkreuter E."/>
            <person name="Kautsar S.A."/>
            <person name="Yang D."/>
            <person name="Bader C.D."/>
            <person name="Teijaro C.N."/>
            <person name="Fluegel L."/>
            <person name="Davis C.M."/>
            <person name="Simpson J.R."/>
            <person name="Lauterbach L."/>
            <person name="Steele A.D."/>
            <person name="Gui C."/>
            <person name="Meng S."/>
            <person name="Li G."/>
            <person name="Viehrig K."/>
            <person name="Ye F."/>
            <person name="Su P."/>
            <person name="Kiefer A.F."/>
            <person name="Nichols A."/>
            <person name="Cepeda A.J."/>
            <person name="Yan W."/>
            <person name="Fan B."/>
            <person name="Jiang Y."/>
            <person name="Adhikari A."/>
            <person name="Zheng C.-J."/>
            <person name="Schuster L."/>
            <person name="Cowan T.M."/>
            <person name="Smanski M.J."/>
            <person name="Chevrette M.G."/>
            <person name="De Carvalho L.P.S."/>
            <person name="Shen B."/>
        </authorList>
    </citation>
    <scope>NUCLEOTIDE SEQUENCE [LARGE SCALE GENOMIC DNA]</scope>
    <source>
        <strain evidence="6 7">NPDC038104</strain>
    </source>
</reference>
<comment type="caution">
    <text evidence="6">The sequence shown here is derived from an EMBL/GenBank/DDBJ whole genome shotgun (WGS) entry which is preliminary data.</text>
</comment>
<dbReference type="SUPFAM" id="SSF53850">
    <property type="entry name" value="Periplasmic binding protein-like II"/>
    <property type="match status" value="1"/>
</dbReference>
<evidence type="ECO:0000313" key="6">
    <source>
        <dbReference type="EMBL" id="MEU3555911.1"/>
    </source>
</evidence>
<dbReference type="PROSITE" id="PS51257">
    <property type="entry name" value="PROKAR_LIPOPROTEIN"/>
    <property type="match status" value="1"/>
</dbReference>
<evidence type="ECO:0000256" key="1">
    <source>
        <dbReference type="ARBA" id="ARBA00004418"/>
    </source>
</evidence>
<accession>A0ABV2YJK9</accession>
<evidence type="ECO:0000313" key="7">
    <source>
        <dbReference type="Proteomes" id="UP001550850"/>
    </source>
</evidence>
<dbReference type="InterPro" id="IPR015168">
    <property type="entry name" value="SsuA/THI5"/>
</dbReference>
<feature type="domain" description="Solute-binding protein family 3/N-terminal" evidence="5">
    <location>
        <begin position="39"/>
        <end position="266"/>
    </location>
</feature>
<comment type="subcellular location">
    <subcellularLocation>
        <location evidence="1">Periplasm</location>
    </subcellularLocation>
</comment>
<name>A0ABV2YJK9_9ACTN</name>
<organism evidence="6 7">
    <name type="scientific">Streptomyces fragilis</name>
    <dbReference type="NCBI Taxonomy" id="67301"/>
    <lineage>
        <taxon>Bacteria</taxon>
        <taxon>Bacillati</taxon>
        <taxon>Actinomycetota</taxon>
        <taxon>Actinomycetes</taxon>
        <taxon>Kitasatosporales</taxon>
        <taxon>Streptomycetaceae</taxon>
        <taxon>Streptomyces</taxon>
    </lineage>
</organism>
<proteinExistence type="inferred from homology"/>
<keyword evidence="3 4" id="KW-0732">Signal</keyword>
<feature type="chain" id="PRO_5046514657" evidence="4">
    <location>
        <begin position="20"/>
        <end position="322"/>
    </location>
</feature>
<gene>
    <name evidence="6" type="ORF">AB0E65_17105</name>
</gene>
<dbReference type="InterPro" id="IPR001638">
    <property type="entry name" value="Solute-binding_3/MltF_N"/>
</dbReference>
<sequence length="322" mass="33564">MRRLLAGMTAGALLLSATACGSSVGSASGKGSSARGVTTVRVGVVPVVDVAPLYLGREKGIFERHGLDLEMTPAQGGAAIVPGVVGEQFQFGFSNMASLMIAHSGGVPVKAVVNGVATTGEKGRDFGALVVKGDSGISSAKDLEGRKVAVNTLKNINDTTVRESVRQAGGDPSAVTFVEIAFERMPAALASGRIDGAMAVEPALSTAKSQGAKEVASSYVDVSDRLTVAMYFTSARYAQRNPEVVERFAAATEEALTYADGHPDEVRDVLTTYTGIPAELLPKLVLPRWPAEADRASIETLRDLGEKDGLYARTPDLDALLP</sequence>
<evidence type="ECO:0000256" key="2">
    <source>
        <dbReference type="ARBA" id="ARBA00010742"/>
    </source>
</evidence>
<dbReference type="Proteomes" id="UP001550850">
    <property type="component" value="Unassembled WGS sequence"/>
</dbReference>
<dbReference type="Gene3D" id="3.40.190.10">
    <property type="entry name" value="Periplasmic binding protein-like II"/>
    <property type="match status" value="2"/>
</dbReference>
<comment type="similarity">
    <text evidence="2">Belongs to the bacterial solute-binding protein SsuA/TauA family.</text>
</comment>
<evidence type="ECO:0000256" key="3">
    <source>
        <dbReference type="ARBA" id="ARBA00022729"/>
    </source>
</evidence>
<protein>
    <submittedName>
        <fullName evidence="6">ABC transporter substrate-binding protein</fullName>
    </submittedName>
</protein>
<dbReference type="PANTHER" id="PTHR30024">
    <property type="entry name" value="ALIPHATIC SULFONATES-BINDING PROTEIN-RELATED"/>
    <property type="match status" value="1"/>
</dbReference>
<keyword evidence="7" id="KW-1185">Reference proteome</keyword>
<feature type="signal peptide" evidence="4">
    <location>
        <begin position="1"/>
        <end position="19"/>
    </location>
</feature>
<evidence type="ECO:0000256" key="4">
    <source>
        <dbReference type="SAM" id="SignalP"/>
    </source>
</evidence>
<dbReference type="Pfam" id="PF09084">
    <property type="entry name" value="NMT1"/>
    <property type="match status" value="1"/>
</dbReference>